<gene>
    <name evidence="3" type="ORF">F2Q69_00007526</name>
</gene>
<keyword evidence="1" id="KW-0862">Zinc</keyword>
<dbReference type="InterPro" id="IPR001878">
    <property type="entry name" value="Znf_CCHC"/>
</dbReference>
<evidence type="ECO:0000259" key="2">
    <source>
        <dbReference type="PROSITE" id="PS50158"/>
    </source>
</evidence>
<evidence type="ECO:0000256" key="1">
    <source>
        <dbReference type="PROSITE-ProRule" id="PRU00047"/>
    </source>
</evidence>
<sequence>MDSDSYSDGEIDVKAEYRKLYDSWVELSKENLNLLKNKTLLEAQINIMEMEKPTTLILETSTCSTEYNGLHKQTEDEQENTFFLIINQRRLNHIKPVQARKYLLNRKIRRSNMVVTPVGNMDTCKDTVMLWKARLSQGRLENIVSSLNHGCYSCGRVGHTHRFCYEQINNIKKACSENRSYVEPKSYCKVWIAKSECIPNVRRLTMFKSLCATKISLRG</sequence>
<proteinExistence type="predicted"/>
<dbReference type="EMBL" id="QGKX02001521">
    <property type="protein sequence ID" value="KAF3512461.1"/>
    <property type="molecule type" value="Genomic_DNA"/>
</dbReference>
<name>A0A8S9PE59_BRACR</name>
<comment type="caution">
    <text evidence="3">The sequence shown here is derived from an EMBL/GenBank/DDBJ whole genome shotgun (WGS) entry which is preliminary data.</text>
</comment>
<dbReference type="PROSITE" id="PS50158">
    <property type="entry name" value="ZF_CCHC"/>
    <property type="match status" value="1"/>
</dbReference>
<dbReference type="InterPro" id="IPR036875">
    <property type="entry name" value="Znf_CCHC_sf"/>
</dbReference>
<reference evidence="3" key="1">
    <citation type="submission" date="2019-12" db="EMBL/GenBank/DDBJ databases">
        <title>Genome sequencing and annotation of Brassica cretica.</title>
        <authorList>
            <person name="Studholme D.J."/>
            <person name="Sarris P."/>
        </authorList>
    </citation>
    <scope>NUCLEOTIDE SEQUENCE</scope>
    <source>
        <strain evidence="3">PFS-109/04</strain>
        <tissue evidence="3">Leaf</tissue>
    </source>
</reference>
<evidence type="ECO:0000313" key="4">
    <source>
        <dbReference type="Proteomes" id="UP000712600"/>
    </source>
</evidence>
<feature type="domain" description="CCHC-type" evidence="2">
    <location>
        <begin position="151"/>
        <end position="164"/>
    </location>
</feature>
<dbReference type="AlphaFoldDB" id="A0A8S9PE59"/>
<keyword evidence="1" id="KW-0863">Zinc-finger</keyword>
<accession>A0A8S9PE59</accession>
<dbReference type="GO" id="GO:0008270">
    <property type="term" value="F:zinc ion binding"/>
    <property type="evidence" value="ECO:0007669"/>
    <property type="project" value="UniProtKB-KW"/>
</dbReference>
<keyword evidence="1" id="KW-0479">Metal-binding</keyword>
<evidence type="ECO:0000313" key="3">
    <source>
        <dbReference type="EMBL" id="KAF3512461.1"/>
    </source>
</evidence>
<dbReference type="SUPFAM" id="SSF57756">
    <property type="entry name" value="Retrovirus zinc finger-like domains"/>
    <property type="match status" value="1"/>
</dbReference>
<dbReference type="GO" id="GO:0003676">
    <property type="term" value="F:nucleic acid binding"/>
    <property type="evidence" value="ECO:0007669"/>
    <property type="project" value="InterPro"/>
</dbReference>
<dbReference type="Proteomes" id="UP000712600">
    <property type="component" value="Unassembled WGS sequence"/>
</dbReference>
<protein>
    <recommendedName>
        <fullName evidence="2">CCHC-type domain-containing protein</fullName>
    </recommendedName>
</protein>
<organism evidence="3 4">
    <name type="scientific">Brassica cretica</name>
    <name type="common">Mustard</name>
    <dbReference type="NCBI Taxonomy" id="69181"/>
    <lineage>
        <taxon>Eukaryota</taxon>
        <taxon>Viridiplantae</taxon>
        <taxon>Streptophyta</taxon>
        <taxon>Embryophyta</taxon>
        <taxon>Tracheophyta</taxon>
        <taxon>Spermatophyta</taxon>
        <taxon>Magnoliopsida</taxon>
        <taxon>eudicotyledons</taxon>
        <taxon>Gunneridae</taxon>
        <taxon>Pentapetalae</taxon>
        <taxon>rosids</taxon>
        <taxon>malvids</taxon>
        <taxon>Brassicales</taxon>
        <taxon>Brassicaceae</taxon>
        <taxon>Brassiceae</taxon>
        <taxon>Brassica</taxon>
    </lineage>
</organism>